<evidence type="ECO:0000256" key="1">
    <source>
        <dbReference type="ARBA" id="ARBA00022975"/>
    </source>
</evidence>
<dbReference type="Pfam" id="PF01979">
    <property type="entry name" value="Amidohydro_1"/>
    <property type="match status" value="1"/>
</dbReference>
<keyword evidence="1" id="KW-0665">Pyrimidine biosynthesis</keyword>
<protein>
    <submittedName>
        <fullName evidence="4">Dihydroorotase</fullName>
        <ecNumber evidence="4">3.5.2.3</ecNumber>
    </submittedName>
</protein>
<dbReference type="SUPFAM" id="SSF51338">
    <property type="entry name" value="Composite domain of metallo-dependent hydrolases"/>
    <property type="match status" value="1"/>
</dbReference>
<dbReference type="Gene3D" id="2.30.40.10">
    <property type="entry name" value="Urease, subunit C, domain 1"/>
    <property type="match status" value="1"/>
</dbReference>
<evidence type="ECO:0000259" key="2">
    <source>
        <dbReference type="Pfam" id="PF01979"/>
    </source>
</evidence>
<feature type="domain" description="Dihydroorotase catalytic" evidence="3">
    <location>
        <begin position="52"/>
        <end position="235"/>
    </location>
</feature>
<sequence>MRLHIKNARLLDPATGMDQQSDLWVAGGRIAAIGQAPSGFEVQQTLDYGGLCLMPGLIDLAVRLREPGHEYRATLESELKAAMAGGITSLVLPPDTDPPLDEPGLIEMLKHRARQLDQVNLYPLGAMTVGLKGQVITEMAELSEAGCIGFAQADEPIVDTAVMLRAMQYARSFGFTLWLRPIDPWLSKGVVASGAYAARLGLSGVPVQSETIALHTLFELQRSVGVKLHICRISSAAGVELIRQAKAQGLPVTCDTTVNHAHLTDVDIGYYDTHYRLDPPLRTQRDREALRQALADGTVDALCSDHTPVDDDGKQMPFAEAESGATGLELLLSLAIKWAREDNIPLTQALARVTSGPAAVLRTCSQAMPPVGSLVVGAPADFCVVNLDDHWIVARQSLVSQSRHTPFLGMELPGRVQATIMRGRVVWERAG</sequence>
<organism evidence="4 5">
    <name type="scientific">Orrella daihaiensis</name>
    <dbReference type="NCBI Taxonomy" id="2782176"/>
    <lineage>
        <taxon>Bacteria</taxon>
        <taxon>Pseudomonadati</taxon>
        <taxon>Pseudomonadota</taxon>
        <taxon>Betaproteobacteria</taxon>
        <taxon>Burkholderiales</taxon>
        <taxon>Alcaligenaceae</taxon>
        <taxon>Orrella</taxon>
    </lineage>
</organism>
<dbReference type="InterPro" id="IPR011059">
    <property type="entry name" value="Metal-dep_hydrolase_composite"/>
</dbReference>
<accession>A0ABY4AIR8</accession>
<dbReference type="EC" id="3.5.2.3" evidence="4"/>
<dbReference type="CDD" id="cd01317">
    <property type="entry name" value="DHOase_IIa"/>
    <property type="match status" value="1"/>
</dbReference>
<dbReference type="Pfam" id="PF12890">
    <property type="entry name" value="DHOase"/>
    <property type="match status" value="1"/>
</dbReference>
<dbReference type="RefSeq" id="WP_243478589.1">
    <property type="nucleotide sequence ID" value="NZ_CP063982.1"/>
</dbReference>
<evidence type="ECO:0000313" key="5">
    <source>
        <dbReference type="Proteomes" id="UP000831607"/>
    </source>
</evidence>
<dbReference type="PANTHER" id="PTHR43668:SF2">
    <property type="entry name" value="ALLANTOINASE"/>
    <property type="match status" value="1"/>
</dbReference>
<dbReference type="NCBIfam" id="TIGR00857">
    <property type="entry name" value="pyrC_multi"/>
    <property type="match status" value="1"/>
</dbReference>
<name>A0ABY4AIR8_9BURK</name>
<dbReference type="InterPro" id="IPR006680">
    <property type="entry name" value="Amidohydro-rel"/>
</dbReference>
<dbReference type="SUPFAM" id="SSF51556">
    <property type="entry name" value="Metallo-dependent hydrolases"/>
    <property type="match status" value="1"/>
</dbReference>
<dbReference type="InterPro" id="IPR050138">
    <property type="entry name" value="DHOase/Allantoinase_Hydrolase"/>
</dbReference>
<dbReference type="InterPro" id="IPR004722">
    <property type="entry name" value="DHOase"/>
</dbReference>
<evidence type="ECO:0000313" key="4">
    <source>
        <dbReference type="EMBL" id="UOD50191.1"/>
    </source>
</evidence>
<dbReference type="InterPro" id="IPR024403">
    <property type="entry name" value="DHOase_cat"/>
</dbReference>
<evidence type="ECO:0000259" key="3">
    <source>
        <dbReference type="Pfam" id="PF12890"/>
    </source>
</evidence>
<dbReference type="Proteomes" id="UP000831607">
    <property type="component" value="Chromosome"/>
</dbReference>
<dbReference type="InterPro" id="IPR032466">
    <property type="entry name" value="Metal_Hydrolase"/>
</dbReference>
<dbReference type="PANTHER" id="PTHR43668">
    <property type="entry name" value="ALLANTOINASE"/>
    <property type="match status" value="1"/>
</dbReference>
<dbReference type="GO" id="GO:0004151">
    <property type="term" value="F:dihydroorotase activity"/>
    <property type="evidence" value="ECO:0007669"/>
    <property type="project" value="UniProtKB-EC"/>
</dbReference>
<gene>
    <name evidence="4" type="ORF">DHf2319_12240</name>
</gene>
<dbReference type="EMBL" id="CP063982">
    <property type="protein sequence ID" value="UOD50191.1"/>
    <property type="molecule type" value="Genomic_DNA"/>
</dbReference>
<keyword evidence="5" id="KW-1185">Reference proteome</keyword>
<dbReference type="NCBIfam" id="NF005791">
    <property type="entry name" value="PRK07627.1"/>
    <property type="match status" value="1"/>
</dbReference>
<proteinExistence type="predicted"/>
<keyword evidence="4" id="KW-0378">Hydrolase</keyword>
<feature type="domain" description="Amidohydrolase-related" evidence="2">
    <location>
        <begin position="246"/>
        <end position="426"/>
    </location>
</feature>
<reference evidence="4 5" key="1">
    <citation type="submission" date="2020-11" db="EMBL/GenBank/DDBJ databases">
        <title>Algicoccus daihaiensis sp.nov., isolated from Daihai Lake in Inner Mongolia.</title>
        <authorList>
            <person name="Kai J."/>
        </authorList>
    </citation>
    <scope>NUCLEOTIDE SEQUENCE [LARGE SCALE GENOMIC DNA]</scope>
    <source>
        <strain evidence="5">f23</strain>
    </source>
</reference>
<dbReference type="Gene3D" id="3.20.20.140">
    <property type="entry name" value="Metal-dependent hydrolases"/>
    <property type="match status" value="1"/>
</dbReference>